<dbReference type="InterPro" id="IPR027471">
    <property type="entry name" value="YbeD-like_sf"/>
</dbReference>
<dbReference type="OrthoDB" id="478102at2759"/>
<organism evidence="2 3">
    <name type="scientific">Symbiodinium microadriaticum</name>
    <name type="common">Dinoflagellate</name>
    <name type="synonym">Zooxanthella microadriatica</name>
    <dbReference type="NCBI Taxonomy" id="2951"/>
    <lineage>
        <taxon>Eukaryota</taxon>
        <taxon>Sar</taxon>
        <taxon>Alveolata</taxon>
        <taxon>Dinophyceae</taxon>
        <taxon>Suessiales</taxon>
        <taxon>Symbiodiniaceae</taxon>
        <taxon>Symbiodinium</taxon>
    </lineage>
</organism>
<evidence type="ECO:0000313" key="2">
    <source>
        <dbReference type="EMBL" id="OLQ05055.1"/>
    </source>
</evidence>
<proteinExistence type="predicted"/>
<feature type="chain" id="PRO_5012977459" evidence="1">
    <location>
        <begin position="39"/>
        <end position="186"/>
    </location>
</feature>
<dbReference type="Proteomes" id="UP000186817">
    <property type="component" value="Unassembled WGS sequence"/>
</dbReference>
<evidence type="ECO:0000313" key="3">
    <source>
        <dbReference type="Proteomes" id="UP000186817"/>
    </source>
</evidence>
<protein>
    <submittedName>
        <fullName evidence="2">Uncharacterized protein</fullName>
    </submittedName>
</protein>
<comment type="caution">
    <text evidence="2">The sequence shown here is derived from an EMBL/GenBank/DDBJ whole genome shotgun (WGS) entry which is preliminary data.</text>
</comment>
<evidence type="ECO:0000256" key="1">
    <source>
        <dbReference type="SAM" id="SignalP"/>
    </source>
</evidence>
<dbReference type="EMBL" id="LSRX01000195">
    <property type="protein sequence ID" value="OLQ05055.1"/>
    <property type="molecule type" value="Genomic_DNA"/>
</dbReference>
<keyword evidence="3" id="KW-1185">Reference proteome</keyword>
<feature type="signal peptide" evidence="1">
    <location>
        <begin position="1"/>
        <end position="38"/>
    </location>
</feature>
<keyword evidence="1" id="KW-0732">Signal</keyword>
<gene>
    <name evidence="2" type="ORF">AK812_SmicGene11788</name>
</gene>
<dbReference type="SUPFAM" id="SSF117991">
    <property type="entry name" value="YbeD/HP0495-like"/>
    <property type="match status" value="1"/>
</dbReference>
<reference evidence="2 3" key="1">
    <citation type="submission" date="2016-02" db="EMBL/GenBank/DDBJ databases">
        <title>Genome analysis of coral dinoflagellate symbionts highlights evolutionary adaptations to a symbiotic lifestyle.</title>
        <authorList>
            <person name="Aranda M."/>
            <person name="Li Y."/>
            <person name="Liew Y.J."/>
            <person name="Baumgarten S."/>
            <person name="Simakov O."/>
            <person name="Wilson M."/>
            <person name="Piel J."/>
            <person name="Ashoor H."/>
            <person name="Bougouffa S."/>
            <person name="Bajic V.B."/>
            <person name="Ryu T."/>
            <person name="Ravasi T."/>
            <person name="Bayer T."/>
            <person name="Micklem G."/>
            <person name="Kim H."/>
            <person name="Bhak J."/>
            <person name="Lajeunesse T.C."/>
            <person name="Voolstra C.R."/>
        </authorList>
    </citation>
    <scope>NUCLEOTIDE SEQUENCE [LARGE SCALE GENOMIC DNA]</scope>
    <source>
        <strain evidence="2 3">CCMP2467</strain>
    </source>
</reference>
<sequence>MPESWRCGRDSAHSRSRSYPRLGLLSLCGLLAAIAGQADVFCHPRQPRDSARGGHLARCADPEHHHMTGLHMTDARQVQVGAPSAEVAPGRNYNFEEYRGVYRRLISDETWPQVLRIVVVGPIGDAFRQTVEEATPKVLGWDPLSVIVNERTRWQSLKLDVRFTTPDDFCALHSYLKTIEGVKTVL</sequence>
<name>A0A1Q9ECA1_SYMMI</name>
<accession>A0A1Q9ECA1</accession>
<dbReference type="AlphaFoldDB" id="A0A1Q9ECA1"/>